<feature type="domain" description="HTH marR-type" evidence="2">
    <location>
        <begin position="26"/>
        <end position="71"/>
    </location>
</feature>
<reference evidence="3 4" key="1">
    <citation type="submission" date="2018-11" db="EMBL/GenBank/DDBJ databases">
        <title>Sequencing the genomes of 1000 actinobacteria strains.</title>
        <authorList>
            <person name="Klenk H.-P."/>
        </authorList>
    </citation>
    <scope>NUCLEOTIDE SEQUENCE [LARGE SCALE GENOMIC DNA]</scope>
    <source>
        <strain evidence="3 4">DSM 11294</strain>
    </source>
</reference>
<dbReference type="InterPro" id="IPR043129">
    <property type="entry name" value="ATPase_NBD"/>
</dbReference>
<keyword evidence="3" id="KW-0808">Transferase</keyword>
<keyword evidence="3" id="KW-0418">Kinase</keyword>
<dbReference type="SUPFAM" id="SSF46785">
    <property type="entry name" value="Winged helix' DNA-binding domain"/>
    <property type="match status" value="1"/>
</dbReference>
<gene>
    <name evidence="3" type="ORF">EDD31_1489</name>
</gene>
<dbReference type="PANTHER" id="PTHR18964">
    <property type="entry name" value="ROK (REPRESSOR, ORF, KINASE) FAMILY"/>
    <property type="match status" value="1"/>
</dbReference>
<sequence>MTTASAGDRAGAMTATTRTVTHINRTAILDALQDHGPLSRAQLREITGLGSATVQRLCAGLLEEGFIAQEGVQSASVGRPSHLFRYSGEGRIIAALDITDSAVRAVLVNLDGKTVEEFSQQLARDDGSIDADARLDGTLSAIDELIARAKHRKQPCLAIGISAPGLVSSEGVVSNSVELGWQALPLGSIVRSRYDIPVLIENDANAVAFAEWALGNGGATSSLVSYVFGVGIGAGLISEGRLVRGHHAAAGEIGYLLPHREALQRFYPDQGAFEATIFELGRSHSSTRRSTIAEHIDAMADDPSPEAEELYDYLALSIAAISTVIAPDRLVFAGHVPQRADRMIERIGQRLLGRIPHPPELSTTTLGEKAALVGVAELAMRKAKGSAYLA</sequence>
<dbReference type="EMBL" id="RKHK01000001">
    <property type="protein sequence ID" value="ROR73123.1"/>
    <property type="molecule type" value="Genomic_DNA"/>
</dbReference>
<accession>A0A3N2BCY9</accession>
<dbReference type="Pfam" id="PF12802">
    <property type="entry name" value="MarR_2"/>
    <property type="match status" value="1"/>
</dbReference>
<comment type="similarity">
    <text evidence="1">Belongs to the ROK (NagC/XylR) family.</text>
</comment>
<dbReference type="InterPro" id="IPR000600">
    <property type="entry name" value="ROK"/>
</dbReference>
<comment type="caution">
    <text evidence="3">The sequence shown here is derived from an EMBL/GenBank/DDBJ whole genome shotgun (WGS) entry which is preliminary data.</text>
</comment>
<dbReference type="Proteomes" id="UP000280668">
    <property type="component" value="Unassembled WGS sequence"/>
</dbReference>
<evidence type="ECO:0000256" key="1">
    <source>
        <dbReference type="ARBA" id="ARBA00006479"/>
    </source>
</evidence>
<keyword evidence="4" id="KW-1185">Reference proteome</keyword>
<dbReference type="GO" id="GO:0006355">
    <property type="term" value="P:regulation of DNA-templated transcription"/>
    <property type="evidence" value="ECO:0007669"/>
    <property type="project" value="InterPro"/>
</dbReference>
<dbReference type="PANTHER" id="PTHR18964:SF149">
    <property type="entry name" value="BIFUNCTIONAL UDP-N-ACETYLGLUCOSAMINE 2-EPIMERASE_N-ACETYLMANNOSAMINE KINASE"/>
    <property type="match status" value="1"/>
</dbReference>
<evidence type="ECO:0000313" key="4">
    <source>
        <dbReference type="Proteomes" id="UP000280668"/>
    </source>
</evidence>
<dbReference type="Gene3D" id="3.30.420.40">
    <property type="match status" value="2"/>
</dbReference>
<dbReference type="CDD" id="cd23763">
    <property type="entry name" value="ASKHA_ATPase_ROK"/>
    <property type="match status" value="1"/>
</dbReference>
<name>A0A3N2BCY9_9MICO</name>
<dbReference type="InterPro" id="IPR036388">
    <property type="entry name" value="WH-like_DNA-bd_sf"/>
</dbReference>
<protein>
    <submittedName>
        <fullName evidence="3">Putative NBD/HSP70 family sugar kinase</fullName>
    </submittedName>
</protein>
<organism evidence="3 4">
    <name type="scientific">Bogoriella caseilytica</name>
    <dbReference type="NCBI Taxonomy" id="56055"/>
    <lineage>
        <taxon>Bacteria</taxon>
        <taxon>Bacillati</taxon>
        <taxon>Actinomycetota</taxon>
        <taxon>Actinomycetes</taxon>
        <taxon>Micrococcales</taxon>
        <taxon>Bogoriellaceae</taxon>
        <taxon>Bogoriella</taxon>
    </lineage>
</organism>
<dbReference type="InterPro" id="IPR036390">
    <property type="entry name" value="WH_DNA-bd_sf"/>
</dbReference>
<dbReference type="SUPFAM" id="SSF53067">
    <property type="entry name" value="Actin-like ATPase domain"/>
    <property type="match status" value="1"/>
</dbReference>
<dbReference type="AlphaFoldDB" id="A0A3N2BCY9"/>
<dbReference type="Gene3D" id="1.10.10.10">
    <property type="entry name" value="Winged helix-like DNA-binding domain superfamily/Winged helix DNA-binding domain"/>
    <property type="match status" value="1"/>
</dbReference>
<dbReference type="GO" id="GO:0016301">
    <property type="term" value="F:kinase activity"/>
    <property type="evidence" value="ECO:0007669"/>
    <property type="project" value="UniProtKB-KW"/>
</dbReference>
<dbReference type="Pfam" id="PF00480">
    <property type="entry name" value="ROK"/>
    <property type="match status" value="1"/>
</dbReference>
<dbReference type="InterPro" id="IPR000835">
    <property type="entry name" value="HTH_MarR-typ"/>
</dbReference>
<evidence type="ECO:0000259" key="2">
    <source>
        <dbReference type="Pfam" id="PF12802"/>
    </source>
</evidence>
<proteinExistence type="inferred from homology"/>
<evidence type="ECO:0000313" key="3">
    <source>
        <dbReference type="EMBL" id="ROR73123.1"/>
    </source>
</evidence>
<dbReference type="OrthoDB" id="3464494at2"/>
<dbReference type="GO" id="GO:0003677">
    <property type="term" value="F:DNA binding"/>
    <property type="evidence" value="ECO:0007669"/>
    <property type="project" value="InterPro"/>
</dbReference>